<proteinExistence type="predicted"/>
<sequence length="239" mass="26747">MLSTPIIHPSSRTTPTASVEEIEGLRKQLREEQRLREAAEGRVKEKRQREEEQRQSCPQSGNRPFFDDTRGHDESDRPNLSSTNHPVDHIPKGTRKSLESAFIQSLIFFPSRVSILTPAGLCEIPSSPGQQRGVRNSERNVVENTAQKLVDATYDDSVLRNHLGLDGTVTFESHLSLGVTDDSLSKSMEQVSTSSKPPDRTTRRRKARGKGNRADQLCIYRTSDDRNIPAVAIEYKAPA</sequence>
<dbReference type="Proteomes" id="UP000054481">
    <property type="component" value="Unassembled WGS sequence"/>
</dbReference>
<feature type="region of interest" description="Disordered" evidence="1">
    <location>
        <begin position="1"/>
        <end position="92"/>
    </location>
</feature>
<reference evidence="2 3" key="1">
    <citation type="journal article" date="2014" name="Genome Biol. Evol.">
        <title>Comparative genomics and transcriptomics analyses reveal divergent lifestyle features of nematode endoparasitic fungus Hirsutella minnesotensis.</title>
        <authorList>
            <person name="Lai Y."/>
            <person name="Liu K."/>
            <person name="Zhang X."/>
            <person name="Zhang X."/>
            <person name="Li K."/>
            <person name="Wang N."/>
            <person name="Shu C."/>
            <person name="Wu Y."/>
            <person name="Wang C."/>
            <person name="Bushley K.E."/>
            <person name="Xiang M."/>
            <person name="Liu X."/>
        </authorList>
    </citation>
    <scope>NUCLEOTIDE SEQUENCE [LARGE SCALE GENOMIC DNA]</scope>
    <source>
        <strain evidence="2 3">3608</strain>
    </source>
</reference>
<feature type="compositionally biased region" description="Polar residues" evidence="1">
    <location>
        <begin position="185"/>
        <end position="196"/>
    </location>
</feature>
<evidence type="ECO:0000313" key="3">
    <source>
        <dbReference type="Proteomes" id="UP000054481"/>
    </source>
</evidence>
<name>A0A0F7ZEV0_9HYPO</name>
<dbReference type="AlphaFoldDB" id="A0A0F7ZEV0"/>
<feature type="region of interest" description="Disordered" evidence="1">
    <location>
        <begin position="182"/>
        <end position="216"/>
    </location>
</feature>
<evidence type="ECO:0000313" key="2">
    <source>
        <dbReference type="EMBL" id="KJZ68026.1"/>
    </source>
</evidence>
<keyword evidence="3" id="KW-1185">Reference proteome</keyword>
<feature type="compositionally biased region" description="Basic and acidic residues" evidence="1">
    <location>
        <begin position="23"/>
        <end position="54"/>
    </location>
</feature>
<feature type="compositionally biased region" description="Basic residues" evidence="1">
    <location>
        <begin position="202"/>
        <end position="211"/>
    </location>
</feature>
<dbReference type="EMBL" id="KQ031073">
    <property type="protein sequence ID" value="KJZ68026.1"/>
    <property type="molecule type" value="Genomic_DNA"/>
</dbReference>
<evidence type="ECO:0000256" key="1">
    <source>
        <dbReference type="SAM" id="MobiDB-lite"/>
    </source>
</evidence>
<accession>A0A0F7ZEV0</accession>
<feature type="compositionally biased region" description="Basic and acidic residues" evidence="1">
    <location>
        <begin position="65"/>
        <end position="77"/>
    </location>
</feature>
<protein>
    <submittedName>
        <fullName evidence="2">Uncharacterized protein</fullName>
    </submittedName>
</protein>
<gene>
    <name evidence="2" type="ORF">HIM_12585</name>
</gene>
<organism evidence="2 3">
    <name type="scientific">Hirsutella minnesotensis 3608</name>
    <dbReference type="NCBI Taxonomy" id="1043627"/>
    <lineage>
        <taxon>Eukaryota</taxon>
        <taxon>Fungi</taxon>
        <taxon>Dikarya</taxon>
        <taxon>Ascomycota</taxon>
        <taxon>Pezizomycotina</taxon>
        <taxon>Sordariomycetes</taxon>
        <taxon>Hypocreomycetidae</taxon>
        <taxon>Hypocreales</taxon>
        <taxon>Ophiocordycipitaceae</taxon>
        <taxon>Hirsutella</taxon>
    </lineage>
</organism>
<dbReference type="OrthoDB" id="5153575at2759"/>